<feature type="domain" description="Helicase ATP-binding" evidence="1">
    <location>
        <begin position="33"/>
        <end position="184"/>
    </location>
</feature>
<dbReference type="PROSITE" id="PS51194">
    <property type="entry name" value="HELICASE_CTER"/>
    <property type="match status" value="1"/>
</dbReference>
<dbReference type="InterPro" id="IPR001650">
    <property type="entry name" value="Helicase_C-like"/>
</dbReference>
<keyword evidence="3" id="KW-0378">Hydrolase</keyword>
<dbReference type="GO" id="GO:0016787">
    <property type="term" value="F:hydrolase activity"/>
    <property type="evidence" value="ECO:0007669"/>
    <property type="project" value="InterPro"/>
</dbReference>
<dbReference type="SMART" id="SM00490">
    <property type="entry name" value="HELICc"/>
    <property type="match status" value="1"/>
</dbReference>
<keyword evidence="3" id="KW-0347">Helicase</keyword>
<gene>
    <name evidence="3" type="ORF">LX77_00922</name>
</gene>
<comment type="caution">
    <text evidence="3">The sequence shown here is derived from an EMBL/GenBank/DDBJ whole genome shotgun (WGS) entry which is preliminary data.</text>
</comment>
<proteinExistence type="predicted"/>
<sequence>MSVKTLSENLERQTGKDLYNYQKKAIDKVFKAFDEAPEDYHLLYQLPTGGGKTVIFSEFVRQYIKNHDKKVVILTHRIELLKQTSRMLTEFNVTNKVVDSKANLDDQADYSCFVAMVETLNNRLQEDMLDISDVGLVIIDEAHYNSFTKLFKYFEKSFILGVTATPLSSNKDLPMKDNYNELITGETIESLIENKFLSPAETYQYNVGLTSLEIGSNGDYTVKSSEDLYTNTDMLRKVVYAYEQHSLNKKTLIFNNGINTSLHVYDTFKRAGYTIAHLDNTATKKERKMILKWFKETPNAILSSVSILTTGFDEPSVDTIILNRATKSLALYYQMVGRGSRIYKDKEVFKIIDLGNNLHRFGPWGADIDWNKIFGSPNYYLDSLVNDDDIESNFRYEMPDAIRKEFANSEEVYFDMKQAYIDSVNKGDSSKVLLEQSIAHHTHICVENSEDVYDALALMKLLEDDINHRLERYTQCISKSTYNFVKWLHDDYRMKLRAYIRENFDTVFEDIHGHPPEE</sequence>
<dbReference type="PANTHER" id="PTHR47396:SF1">
    <property type="entry name" value="ATP-DEPENDENT HELICASE IRC3-RELATED"/>
    <property type="match status" value="1"/>
</dbReference>
<dbReference type="RefSeq" id="WP_066431275.1">
    <property type="nucleotide sequence ID" value="NZ_LZRN01000006.1"/>
</dbReference>
<organism evidence="3 4">
    <name type="scientific">Gelidibacter algens</name>
    <dbReference type="NCBI Taxonomy" id="49280"/>
    <lineage>
        <taxon>Bacteria</taxon>
        <taxon>Pseudomonadati</taxon>
        <taxon>Bacteroidota</taxon>
        <taxon>Flavobacteriia</taxon>
        <taxon>Flavobacteriales</taxon>
        <taxon>Flavobacteriaceae</taxon>
        <taxon>Gelidibacter</taxon>
    </lineage>
</organism>
<evidence type="ECO:0000259" key="2">
    <source>
        <dbReference type="PROSITE" id="PS51194"/>
    </source>
</evidence>
<dbReference type="Proteomes" id="UP000248987">
    <property type="component" value="Unassembled WGS sequence"/>
</dbReference>
<dbReference type="PANTHER" id="PTHR47396">
    <property type="entry name" value="TYPE I RESTRICTION ENZYME ECOKI R PROTEIN"/>
    <property type="match status" value="1"/>
</dbReference>
<dbReference type="Gene3D" id="3.40.50.300">
    <property type="entry name" value="P-loop containing nucleotide triphosphate hydrolases"/>
    <property type="match status" value="2"/>
</dbReference>
<reference evidence="3 4" key="1">
    <citation type="submission" date="2018-06" db="EMBL/GenBank/DDBJ databases">
        <title>Genomic Encyclopedia of Archaeal and Bacterial Type Strains, Phase II (KMG-II): from individual species to whole genera.</title>
        <authorList>
            <person name="Goeker M."/>
        </authorList>
    </citation>
    <scope>NUCLEOTIDE SEQUENCE [LARGE SCALE GENOMIC DNA]</scope>
    <source>
        <strain evidence="3 4">DSM 12408</strain>
    </source>
</reference>
<dbReference type="InterPro" id="IPR050742">
    <property type="entry name" value="Helicase_Restrict-Modif_Enz"/>
</dbReference>
<evidence type="ECO:0000313" key="4">
    <source>
        <dbReference type="Proteomes" id="UP000248987"/>
    </source>
</evidence>
<dbReference type="AlphaFoldDB" id="A0A1A7R4W1"/>
<dbReference type="Pfam" id="PF00271">
    <property type="entry name" value="Helicase_C"/>
    <property type="match status" value="1"/>
</dbReference>
<keyword evidence="3" id="KW-0067">ATP-binding</keyword>
<dbReference type="InterPro" id="IPR006935">
    <property type="entry name" value="Helicase/UvrB_N"/>
</dbReference>
<dbReference type="InterPro" id="IPR014001">
    <property type="entry name" value="Helicase_ATP-bd"/>
</dbReference>
<feature type="domain" description="Helicase C-terminal" evidence="2">
    <location>
        <begin position="234"/>
        <end position="420"/>
    </location>
</feature>
<keyword evidence="3" id="KW-0547">Nucleotide-binding</keyword>
<keyword evidence="4" id="KW-1185">Reference proteome</keyword>
<dbReference type="SMART" id="SM00487">
    <property type="entry name" value="DEXDc"/>
    <property type="match status" value="1"/>
</dbReference>
<dbReference type="GO" id="GO:0004386">
    <property type="term" value="F:helicase activity"/>
    <property type="evidence" value="ECO:0007669"/>
    <property type="project" value="UniProtKB-KW"/>
</dbReference>
<dbReference type="SUPFAM" id="SSF52540">
    <property type="entry name" value="P-loop containing nucleoside triphosphate hydrolases"/>
    <property type="match status" value="1"/>
</dbReference>
<dbReference type="GO" id="GO:0005524">
    <property type="term" value="F:ATP binding"/>
    <property type="evidence" value="ECO:0007669"/>
    <property type="project" value="InterPro"/>
</dbReference>
<dbReference type="PROSITE" id="PS51192">
    <property type="entry name" value="HELICASE_ATP_BIND_1"/>
    <property type="match status" value="1"/>
</dbReference>
<evidence type="ECO:0000313" key="3">
    <source>
        <dbReference type="EMBL" id="RAJ26667.1"/>
    </source>
</evidence>
<name>A0A1A7R4W1_9FLAO</name>
<dbReference type="GO" id="GO:0005829">
    <property type="term" value="C:cytosol"/>
    <property type="evidence" value="ECO:0007669"/>
    <property type="project" value="TreeGrafter"/>
</dbReference>
<dbReference type="InterPro" id="IPR027417">
    <property type="entry name" value="P-loop_NTPase"/>
</dbReference>
<dbReference type="GO" id="GO:0003677">
    <property type="term" value="F:DNA binding"/>
    <property type="evidence" value="ECO:0007669"/>
    <property type="project" value="InterPro"/>
</dbReference>
<evidence type="ECO:0000259" key="1">
    <source>
        <dbReference type="PROSITE" id="PS51192"/>
    </source>
</evidence>
<dbReference type="EMBL" id="QLLQ01000002">
    <property type="protein sequence ID" value="RAJ26667.1"/>
    <property type="molecule type" value="Genomic_DNA"/>
</dbReference>
<protein>
    <submittedName>
        <fullName evidence="3">Superfamily II DNA or RNA helicase</fullName>
    </submittedName>
</protein>
<dbReference type="OrthoDB" id="9802848at2"/>
<dbReference type="Pfam" id="PF04851">
    <property type="entry name" value="ResIII"/>
    <property type="match status" value="1"/>
</dbReference>
<accession>A0A1A7R4W1</accession>
<dbReference type="STRING" id="49280.A9996_04225"/>